<comment type="subcellular location">
    <subcellularLocation>
        <location evidence="1">Cell membrane</location>
        <topology evidence="1">Multi-pass membrane protein</topology>
    </subcellularLocation>
</comment>
<sequence>MLAGVIGLAIIGAAAGFLATRIMRIEADIPTTMLIGIVGALLGGLVIRLLLTVMGAMAGFVGAVLGALVVIWVWQTYFRRK</sequence>
<keyword evidence="6 7" id="KW-0472">Membrane</keyword>
<evidence type="ECO:0000256" key="7">
    <source>
        <dbReference type="SAM" id="Phobius"/>
    </source>
</evidence>
<comment type="similarity">
    <text evidence="2">Belongs to the UPF0410 family.</text>
</comment>
<evidence type="ECO:0000256" key="3">
    <source>
        <dbReference type="ARBA" id="ARBA00022475"/>
    </source>
</evidence>
<organism evidence="8 9">
    <name type="scientific">Pseudodonghicola flavimaris</name>
    <dbReference type="NCBI Taxonomy" id="3050036"/>
    <lineage>
        <taxon>Bacteria</taxon>
        <taxon>Pseudomonadati</taxon>
        <taxon>Pseudomonadota</taxon>
        <taxon>Alphaproteobacteria</taxon>
        <taxon>Rhodobacterales</taxon>
        <taxon>Paracoccaceae</taxon>
        <taxon>Pseudodonghicola</taxon>
    </lineage>
</organism>
<keyword evidence="5 7" id="KW-1133">Transmembrane helix</keyword>
<dbReference type="RefSeq" id="WP_284482931.1">
    <property type="nucleotide sequence ID" value="NZ_JASNJD010000023.1"/>
</dbReference>
<keyword evidence="4 7" id="KW-0812">Transmembrane</keyword>
<evidence type="ECO:0000256" key="5">
    <source>
        <dbReference type="ARBA" id="ARBA00022989"/>
    </source>
</evidence>
<evidence type="ECO:0000313" key="9">
    <source>
        <dbReference type="Proteomes" id="UP001243757"/>
    </source>
</evidence>
<reference evidence="8 9" key="1">
    <citation type="submission" date="2023-05" db="EMBL/GenBank/DDBJ databases">
        <title>Pseudodonghicola sp. nov.</title>
        <authorList>
            <person name="Huang J."/>
        </authorList>
    </citation>
    <scope>NUCLEOTIDE SEQUENCE [LARGE SCALE GENOMIC DNA]</scope>
    <source>
        <strain evidence="8 9">IC7</strain>
    </source>
</reference>
<feature type="transmembrane region" description="Helical" evidence="7">
    <location>
        <begin position="6"/>
        <end position="24"/>
    </location>
</feature>
<name>A0ABT7F6L7_9RHOB</name>
<evidence type="ECO:0000256" key="4">
    <source>
        <dbReference type="ARBA" id="ARBA00022692"/>
    </source>
</evidence>
<dbReference type="Proteomes" id="UP001243757">
    <property type="component" value="Unassembled WGS sequence"/>
</dbReference>
<feature type="transmembrane region" description="Helical" evidence="7">
    <location>
        <begin position="57"/>
        <end position="78"/>
    </location>
</feature>
<evidence type="ECO:0000256" key="1">
    <source>
        <dbReference type="ARBA" id="ARBA00004651"/>
    </source>
</evidence>
<evidence type="ECO:0000256" key="6">
    <source>
        <dbReference type="ARBA" id="ARBA00023136"/>
    </source>
</evidence>
<evidence type="ECO:0000313" key="8">
    <source>
        <dbReference type="EMBL" id="MDK3020241.1"/>
    </source>
</evidence>
<evidence type="ECO:0000256" key="2">
    <source>
        <dbReference type="ARBA" id="ARBA00011006"/>
    </source>
</evidence>
<protein>
    <submittedName>
        <fullName evidence="8">GlsB/YeaQ/YmgE family stress response membrane protein</fullName>
    </submittedName>
</protein>
<feature type="transmembrane region" description="Helical" evidence="7">
    <location>
        <begin position="31"/>
        <end position="51"/>
    </location>
</feature>
<dbReference type="InterPro" id="IPR007341">
    <property type="entry name" value="Transgly_assoc"/>
</dbReference>
<dbReference type="EMBL" id="JASNJD010000023">
    <property type="protein sequence ID" value="MDK3020241.1"/>
    <property type="molecule type" value="Genomic_DNA"/>
</dbReference>
<dbReference type="Pfam" id="PF04226">
    <property type="entry name" value="Transgly_assoc"/>
    <property type="match status" value="1"/>
</dbReference>
<proteinExistence type="inferred from homology"/>
<gene>
    <name evidence="8" type="ORF">QO033_21370</name>
</gene>
<keyword evidence="9" id="KW-1185">Reference proteome</keyword>
<keyword evidence="3" id="KW-1003">Cell membrane</keyword>
<comment type="caution">
    <text evidence="8">The sequence shown here is derived from an EMBL/GenBank/DDBJ whole genome shotgun (WGS) entry which is preliminary data.</text>
</comment>
<accession>A0ABT7F6L7</accession>